<comment type="caution">
    <text evidence="5">The sequence shown here is derived from an EMBL/GenBank/DDBJ whole genome shotgun (WGS) entry which is preliminary data.</text>
</comment>
<dbReference type="EC" id="2.4.-.-" evidence="5"/>
<keyword evidence="6" id="KW-1185">Reference proteome</keyword>
<dbReference type="PANTHER" id="PTHR43685">
    <property type="entry name" value="GLYCOSYLTRANSFERASE"/>
    <property type="match status" value="1"/>
</dbReference>
<dbReference type="SUPFAM" id="SSF53448">
    <property type="entry name" value="Nucleotide-diphospho-sugar transferases"/>
    <property type="match status" value="1"/>
</dbReference>
<evidence type="ECO:0000256" key="3">
    <source>
        <dbReference type="ARBA" id="ARBA00022679"/>
    </source>
</evidence>
<evidence type="ECO:0000313" key="6">
    <source>
        <dbReference type="Proteomes" id="UP001142810"/>
    </source>
</evidence>
<feature type="domain" description="Glycosyltransferase 2-like" evidence="4">
    <location>
        <begin position="36"/>
        <end position="184"/>
    </location>
</feature>
<evidence type="ECO:0000256" key="1">
    <source>
        <dbReference type="ARBA" id="ARBA00006739"/>
    </source>
</evidence>
<reference evidence="5" key="1">
    <citation type="submission" date="2022-11" db="EMBL/GenBank/DDBJ databases">
        <title>Alteromonas sp. nov., isolated from sea water of the Qingdao.</title>
        <authorList>
            <person name="Wang Q."/>
        </authorList>
    </citation>
    <scope>NUCLEOTIDE SEQUENCE</scope>
    <source>
        <strain evidence="5">ASW11-7</strain>
    </source>
</reference>
<dbReference type="PANTHER" id="PTHR43685:SF5">
    <property type="entry name" value="GLYCOSYLTRANSFERASE EPSE-RELATED"/>
    <property type="match status" value="1"/>
</dbReference>
<evidence type="ECO:0000313" key="5">
    <source>
        <dbReference type="EMBL" id="MCW8107517.1"/>
    </source>
</evidence>
<evidence type="ECO:0000256" key="2">
    <source>
        <dbReference type="ARBA" id="ARBA00022676"/>
    </source>
</evidence>
<dbReference type="RefSeq" id="WP_265616225.1">
    <property type="nucleotide sequence ID" value="NZ_JAPFRD010000005.1"/>
</dbReference>
<accession>A0ABT3P417</accession>
<keyword evidence="3 5" id="KW-0808">Transferase</keyword>
<dbReference type="InterPro" id="IPR029044">
    <property type="entry name" value="Nucleotide-diphossugar_trans"/>
</dbReference>
<protein>
    <submittedName>
        <fullName evidence="5">Glycosyltransferase</fullName>
        <ecNumber evidence="5">2.4.-.-</ecNumber>
    </submittedName>
</protein>
<dbReference type="Proteomes" id="UP001142810">
    <property type="component" value="Unassembled WGS sequence"/>
</dbReference>
<dbReference type="EMBL" id="JAPFRD010000005">
    <property type="protein sequence ID" value="MCW8107517.1"/>
    <property type="molecule type" value="Genomic_DNA"/>
</dbReference>
<name>A0ABT3P417_9ALTE</name>
<dbReference type="InterPro" id="IPR001173">
    <property type="entry name" value="Glyco_trans_2-like"/>
</dbReference>
<comment type="similarity">
    <text evidence="1">Belongs to the glycosyltransferase 2 family.</text>
</comment>
<dbReference type="Pfam" id="PF00535">
    <property type="entry name" value="Glycos_transf_2"/>
    <property type="match status" value="1"/>
</dbReference>
<keyword evidence="2 5" id="KW-0328">Glycosyltransferase</keyword>
<proteinExistence type="inferred from homology"/>
<dbReference type="Gene3D" id="3.90.550.10">
    <property type="entry name" value="Spore Coat Polysaccharide Biosynthesis Protein SpsA, Chain A"/>
    <property type="match status" value="1"/>
</dbReference>
<gene>
    <name evidence="5" type="ORF">OPS25_03235</name>
</gene>
<evidence type="ECO:0000259" key="4">
    <source>
        <dbReference type="Pfam" id="PF00535"/>
    </source>
</evidence>
<sequence length="299" mass="35153">MKKHPSVEYTVISQSISQLYVETIVAMAIYEHDKVRWVKQAIDSILNQDYRDFSFIIIIDGDISDSMHKLLNEYTEKDKRLVLAKCNVNNGLAAAMNFAVEWGMQFNPDFFVRMDADDIAYPNRLSRQITYLQSHKQIAVLGSALEEINENGRRVGQRVMPTSHKRIVRMLPRRCTLNHPTVTIRYNVFKDGNRYNAALKNTQDYFFWITLAKQGYVFRNLKDKLLSFRRVNNFYKRRGISKSINEFRARFLAMKELRRFTILNVAYACGVLTLRLMPSKIVKFAYKLDRILLDKFLKH</sequence>
<dbReference type="InterPro" id="IPR050834">
    <property type="entry name" value="Glycosyltransf_2"/>
</dbReference>
<organism evidence="5 6">
    <name type="scientific">Alteromonas aquimaris</name>
    <dbReference type="NCBI Taxonomy" id="2998417"/>
    <lineage>
        <taxon>Bacteria</taxon>
        <taxon>Pseudomonadati</taxon>
        <taxon>Pseudomonadota</taxon>
        <taxon>Gammaproteobacteria</taxon>
        <taxon>Alteromonadales</taxon>
        <taxon>Alteromonadaceae</taxon>
        <taxon>Alteromonas/Salinimonas group</taxon>
        <taxon>Alteromonas</taxon>
    </lineage>
</organism>
<dbReference type="GO" id="GO:0016757">
    <property type="term" value="F:glycosyltransferase activity"/>
    <property type="evidence" value="ECO:0007669"/>
    <property type="project" value="UniProtKB-KW"/>
</dbReference>